<dbReference type="Pfam" id="PF00892">
    <property type="entry name" value="EamA"/>
    <property type="match status" value="2"/>
</dbReference>
<dbReference type="InterPro" id="IPR000620">
    <property type="entry name" value="EamA_dom"/>
</dbReference>
<dbReference type="InterPro" id="IPR037185">
    <property type="entry name" value="EmrE-like"/>
</dbReference>
<dbReference type="GO" id="GO:0016020">
    <property type="term" value="C:membrane"/>
    <property type="evidence" value="ECO:0007669"/>
    <property type="project" value="UniProtKB-SubCell"/>
</dbReference>
<feature type="transmembrane region" description="Helical" evidence="6">
    <location>
        <begin position="55"/>
        <end position="73"/>
    </location>
</feature>
<feature type="transmembrane region" description="Helical" evidence="6">
    <location>
        <begin position="21"/>
        <end position="43"/>
    </location>
</feature>
<dbReference type="SUPFAM" id="SSF103481">
    <property type="entry name" value="Multidrug resistance efflux transporter EmrE"/>
    <property type="match status" value="2"/>
</dbReference>
<feature type="transmembrane region" description="Helical" evidence="6">
    <location>
        <begin position="199"/>
        <end position="218"/>
    </location>
</feature>
<keyword evidence="4 6" id="KW-1133">Transmembrane helix</keyword>
<comment type="similarity">
    <text evidence="2">Belongs to the EamA transporter family.</text>
</comment>
<gene>
    <name evidence="8" type="ORF">MRS75_01925</name>
</gene>
<keyword evidence="3 6" id="KW-0812">Transmembrane</keyword>
<evidence type="ECO:0000313" key="8">
    <source>
        <dbReference type="EMBL" id="MDI7920838.1"/>
    </source>
</evidence>
<feature type="transmembrane region" description="Helical" evidence="6">
    <location>
        <begin position="110"/>
        <end position="130"/>
    </location>
</feature>
<dbReference type="RefSeq" id="WP_311784999.1">
    <property type="nucleotide sequence ID" value="NZ_JALDYY010000001.1"/>
</dbReference>
<evidence type="ECO:0000256" key="2">
    <source>
        <dbReference type="ARBA" id="ARBA00007362"/>
    </source>
</evidence>
<evidence type="ECO:0000256" key="3">
    <source>
        <dbReference type="ARBA" id="ARBA00022692"/>
    </source>
</evidence>
<feature type="domain" description="EamA" evidence="7">
    <location>
        <begin position="23"/>
        <end position="154"/>
    </location>
</feature>
<keyword evidence="9" id="KW-1185">Reference proteome</keyword>
<feature type="transmembrane region" description="Helical" evidence="6">
    <location>
        <begin position="85"/>
        <end position="104"/>
    </location>
</feature>
<dbReference type="InterPro" id="IPR050638">
    <property type="entry name" value="AA-Vitamin_Transporters"/>
</dbReference>
<proteinExistence type="inferred from homology"/>
<reference evidence="8" key="1">
    <citation type="submission" date="2022-03" db="EMBL/GenBank/DDBJ databases">
        <title>Fererhizobium litorale gen. nov., sp. nov., isolated from sandy sediments of the Sea of Japan seashore.</title>
        <authorList>
            <person name="Romanenko L."/>
            <person name="Kurilenko V."/>
            <person name="Otstavnykh N."/>
            <person name="Svetashev V."/>
            <person name="Tekutyeva L."/>
            <person name="Isaeva M."/>
            <person name="Mikhailov V."/>
        </authorList>
    </citation>
    <scope>NUCLEOTIDE SEQUENCE</scope>
    <source>
        <strain evidence="8">KMM 9576</strain>
    </source>
</reference>
<evidence type="ECO:0000313" key="9">
    <source>
        <dbReference type="Proteomes" id="UP001161580"/>
    </source>
</evidence>
<feature type="domain" description="EamA" evidence="7">
    <location>
        <begin position="169"/>
        <end position="305"/>
    </location>
</feature>
<feature type="transmembrane region" description="Helical" evidence="6">
    <location>
        <begin position="230"/>
        <end position="251"/>
    </location>
</feature>
<dbReference type="Proteomes" id="UP001161580">
    <property type="component" value="Unassembled WGS sequence"/>
</dbReference>
<accession>A0AAE3QCF6</accession>
<protein>
    <submittedName>
        <fullName evidence="8">DMT family transporter</fullName>
    </submittedName>
</protein>
<evidence type="ECO:0000259" key="7">
    <source>
        <dbReference type="Pfam" id="PF00892"/>
    </source>
</evidence>
<name>A0AAE3QCF6_9HYPH</name>
<dbReference type="AlphaFoldDB" id="A0AAE3QCF6"/>
<evidence type="ECO:0000256" key="5">
    <source>
        <dbReference type="ARBA" id="ARBA00023136"/>
    </source>
</evidence>
<dbReference type="EMBL" id="JALDYZ010000001">
    <property type="protein sequence ID" value="MDI7920838.1"/>
    <property type="molecule type" value="Genomic_DNA"/>
</dbReference>
<evidence type="ECO:0000256" key="1">
    <source>
        <dbReference type="ARBA" id="ARBA00004141"/>
    </source>
</evidence>
<comment type="subcellular location">
    <subcellularLocation>
        <location evidence="1">Membrane</location>
        <topology evidence="1">Multi-pass membrane protein</topology>
    </subcellularLocation>
</comment>
<keyword evidence="5 6" id="KW-0472">Membrane</keyword>
<feature type="transmembrane region" description="Helical" evidence="6">
    <location>
        <begin position="288"/>
        <end position="307"/>
    </location>
</feature>
<feature type="transmembrane region" description="Helical" evidence="6">
    <location>
        <begin position="263"/>
        <end position="282"/>
    </location>
</feature>
<dbReference type="PANTHER" id="PTHR32322">
    <property type="entry name" value="INNER MEMBRANE TRANSPORTER"/>
    <property type="match status" value="1"/>
</dbReference>
<dbReference type="PANTHER" id="PTHR32322:SF2">
    <property type="entry name" value="EAMA DOMAIN-CONTAINING PROTEIN"/>
    <property type="match status" value="1"/>
</dbReference>
<evidence type="ECO:0000256" key="6">
    <source>
        <dbReference type="SAM" id="Phobius"/>
    </source>
</evidence>
<evidence type="ECO:0000256" key="4">
    <source>
        <dbReference type="ARBA" id="ARBA00022989"/>
    </source>
</evidence>
<feature type="transmembrane region" description="Helical" evidence="6">
    <location>
        <begin position="137"/>
        <end position="155"/>
    </location>
</feature>
<organism evidence="8 9">
    <name type="scientific">Ferirhizobium litorale</name>
    <dbReference type="NCBI Taxonomy" id="2927786"/>
    <lineage>
        <taxon>Bacteria</taxon>
        <taxon>Pseudomonadati</taxon>
        <taxon>Pseudomonadota</taxon>
        <taxon>Alphaproteobacteria</taxon>
        <taxon>Hyphomicrobiales</taxon>
        <taxon>Rhizobiaceae</taxon>
        <taxon>Ferirhizobium</taxon>
    </lineage>
</organism>
<feature type="transmembrane region" description="Helical" evidence="6">
    <location>
        <begin position="167"/>
        <end position="187"/>
    </location>
</feature>
<comment type="caution">
    <text evidence="8">The sequence shown here is derived from an EMBL/GenBank/DDBJ whole genome shotgun (WGS) entry which is preliminary data.</text>
</comment>
<sequence>MKQDVHSPSAHNRHAKGREKLLAHLAMMLFALLIGGSFSLGGLAAQHVPAATLQVMRYLMTIAVLGVMTYGVLRVPFSVPVEPWRFGILGLLMSVYMLTMFLALEITSPVQTGAVFTLMPLMAAGFALVLLGQRTRLGVLASLVIAAIGAIWVIFRGDIGALLRFDVGRGELIYFVGVICHAIYVPLIRKFDRKENPFAFGFWMAVATAFFLLFPAAPQLPTIDYADLPSVVWVALAYLSVVTTAITFLLLQYASLRLPSSKVLAYGYLTPTVVIVMEGLLGHGWASAAVFAGALLTACGLVVMALLPD</sequence>